<organism evidence="1 2">
    <name type="scientific">Panagrolaimus sp. ES5</name>
    <dbReference type="NCBI Taxonomy" id="591445"/>
    <lineage>
        <taxon>Eukaryota</taxon>
        <taxon>Metazoa</taxon>
        <taxon>Ecdysozoa</taxon>
        <taxon>Nematoda</taxon>
        <taxon>Chromadorea</taxon>
        <taxon>Rhabditida</taxon>
        <taxon>Tylenchina</taxon>
        <taxon>Panagrolaimomorpha</taxon>
        <taxon>Panagrolaimoidea</taxon>
        <taxon>Panagrolaimidae</taxon>
        <taxon>Panagrolaimus</taxon>
    </lineage>
</organism>
<sequence length="105" mass="12012">MSWDAYKILTSSGSFKWLCLNNCSIKYSDGEKVTIDKLFENMHSVEKFNIKCSPGALMLEPDTVKKMIKILSGIKDIRSVQLSGIDENFDFISFMDFFTVIKLIL</sequence>
<proteinExistence type="predicted"/>
<protein>
    <submittedName>
        <fullName evidence="2">Uncharacterized protein</fullName>
    </submittedName>
</protein>
<name>A0AC34FNI9_9BILA</name>
<evidence type="ECO:0000313" key="2">
    <source>
        <dbReference type="WBParaSite" id="ES5_v2.g18914.t1"/>
    </source>
</evidence>
<evidence type="ECO:0000313" key="1">
    <source>
        <dbReference type="Proteomes" id="UP000887579"/>
    </source>
</evidence>
<accession>A0AC34FNI9</accession>
<dbReference type="WBParaSite" id="ES5_v2.g18914.t1">
    <property type="protein sequence ID" value="ES5_v2.g18914.t1"/>
    <property type="gene ID" value="ES5_v2.g18914"/>
</dbReference>
<reference evidence="2" key="1">
    <citation type="submission" date="2022-11" db="UniProtKB">
        <authorList>
            <consortium name="WormBaseParasite"/>
        </authorList>
    </citation>
    <scope>IDENTIFICATION</scope>
</reference>
<dbReference type="Proteomes" id="UP000887579">
    <property type="component" value="Unplaced"/>
</dbReference>